<dbReference type="EMBL" id="LR216287">
    <property type="protein sequence ID" value="VFJ14851.1"/>
    <property type="molecule type" value="Genomic_DNA"/>
</dbReference>
<name>A0A484IFR4_9ARCH</name>
<reference evidence="1 2" key="1">
    <citation type="submission" date="2019-02" db="EMBL/GenBank/DDBJ databases">
        <authorList>
            <person name="Lehtovirta-Morley E L."/>
        </authorList>
    </citation>
    <scope>NUCLEOTIDE SEQUENCE [LARGE SCALE GENOMIC DNA]</scope>
    <source>
        <strain evidence="1">NFRAN1</strain>
    </source>
</reference>
<organism evidence="1 2">
    <name type="scientific">Candidatus Nitrosocosmicus franklandianus</name>
    <dbReference type="NCBI Taxonomy" id="1798806"/>
    <lineage>
        <taxon>Archaea</taxon>
        <taxon>Nitrososphaerota</taxon>
        <taxon>Nitrososphaeria</taxon>
        <taxon>Nitrososphaerales</taxon>
        <taxon>Nitrososphaeraceae</taxon>
        <taxon>Candidatus Nitrosocosmicus</taxon>
    </lineage>
</organism>
<dbReference type="Proteomes" id="UP000294299">
    <property type="component" value="Chromosome NFRAN"/>
</dbReference>
<dbReference type="AlphaFoldDB" id="A0A484IFR4"/>
<protein>
    <submittedName>
        <fullName evidence="1">Uncharacterized protein</fullName>
    </submittedName>
</protein>
<evidence type="ECO:0000313" key="2">
    <source>
        <dbReference type="Proteomes" id="UP000294299"/>
    </source>
</evidence>
<evidence type="ECO:0000313" key="1">
    <source>
        <dbReference type="EMBL" id="VFJ14851.1"/>
    </source>
</evidence>
<sequence length="39" mass="4755">MNVEDDIVKWLGLEQPIRTDYRFQRIKRLTFSQQSKESV</sequence>
<gene>
    <name evidence="1" type="ORF">NFRAN_2529</name>
</gene>
<dbReference type="KEGG" id="nfn:NFRAN_2529"/>
<proteinExistence type="predicted"/>
<accession>A0A484IFR4</accession>
<keyword evidence="2" id="KW-1185">Reference proteome</keyword>